<feature type="region of interest" description="Disordered" evidence="1">
    <location>
        <begin position="1284"/>
        <end position="1347"/>
    </location>
</feature>
<feature type="region of interest" description="Disordered" evidence="1">
    <location>
        <begin position="1367"/>
        <end position="1394"/>
    </location>
</feature>
<feature type="region of interest" description="Disordered" evidence="1">
    <location>
        <begin position="26"/>
        <end position="75"/>
    </location>
</feature>
<protein>
    <submittedName>
        <fullName evidence="2">Uncharacterized protein</fullName>
    </submittedName>
</protein>
<gene>
    <name evidence="2" type="ORF">FA13DRAFT_1811387</name>
</gene>
<sequence length="1407" mass="154121">MYPGSTNAAPPSPPETHASYFGQVPVHHSAPHRPAMATPNSSFDMGSGLSPAPMETPTSRFRRGSSIGYISTPGHRELRERNGSVASKLLVIIVPPPSVTQEHGSLGHTLSNGPPHRLSQGLIMPLLPTMYGQLTAIAREFNFPSPTGICLYYCYTEQGITMAPRLSDDIWQTVWGLGEPAHVNGERRAPIVGKIEFDIDMSQARWYAAWLASRHREPNDFPTPITAPNLQFRGDNRFTFPPPASEDEIADHQSTQLRSAPVMTRHTPRKLSLIDRFDSGQSDGKTYRSAVSPPTILPLSSHVLSPIRQQEEPKSARNDLNDRVKSWRASAIVTPPTDSEPIPAETVKSPSAASPASQSSFHLEDYAFSISSAGPDDTSFVGSYHQDYLPSVHMGYRVCGSVGMTESYCTSPGPSDGTFEYYHMDEDSRLPSPDIAYRMFEEAAPSPAPTATSWGAPSQGSWTFSEQVYSPSIDIAHRMCFSAAPSPAPTATSWGAPSYDDCDSPLSRGSHFSVHLCNRGDFSTLPTPQTATSWGAPSCPLSPMSPERLPSPDVGHRLFEESDEFERRAAVAAAWIPTAEEIDLTVEIEVHPPSPSAVPTLVAAPKGRKRTAPAHAAPGSPSCGQYPSFVLYAPVYPHFDLYPAPAGDVSKFEGAPKPEQLPISIARTAGYPLFSLYEPVYPHFDLFPVPAGGNSTPKAEVHKPQQFLVALAQAAGYPLFSLYLPVYPHFDLYPSVVHVLPATSASSPAPLGQPVTTLPAVKATTSNSPVELWGHSWPYRSVDVPSQEIENPIPSPRRRAATSPEEVETKSTTNPWAHSWPYRKPTPSEPTDAPTFVDEPLPIQNSTAPYRKPRVAETAAPTETRSRSSTQPWGHSWPYRKPMVPKATTSQPKLAVAPKSRSATQPWGHSFPYRKAGANMTVKGSTSSGSPILNRGQYPCLVLYPPVYPHFDLYPPPSGSVGKLSAFKSEPLPVVQHLTYPALVIYPAKTLSQPLAGYPSLCIYRLAYPHNLKSIYTSIAAQSAPLGGEYCRGEDPLAFSSVYPALNIYRPVYPHNLSSIYPPTVESAKSSGITIKRSEPCVVELDRYPAMQIYSLVYPYNLYAIYPAPAAVSLQLSKRTRPTALSTRFPARYPHFDLYPPVYPYFSLWPINPPREVKHQPPVLPVATPPTASMTRPRRRTHAELHNMVVAFKQQSPILVVPPRPATLQPPAQPLKRRSGRLTHAELHAMVMMEQRLSLSTQSSTSDFSTPGSPLFPSPVKRAVAVRFEVDVPRRLYSPIRSSTLPPLRFEEPQSELPPVPSSLSRSSTLPVRRPRPPPTTEAYPGGRSTVYSPENMRARGLGNNTMSRNNLVERRGSTVARRMTIWENGGPQSARSPNPPPAPSIRQAAKNRDSLVFQRIKAFNSS</sequence>
<proteinExistence type="predicted"/>
<feature type="compositionally biased region" description="Polar residues" evidence="1">
    <location>
        <begin position="861"/>
        <end position="873"/>
    </location>
</feature>
<dbReference type="Proteomes" id="UP000298030">
    <property type="component" value="Unassembled WGS sequence"/>
</dbReference>
<accession>A0A4Y7TNE9</accession>
<dbReference type="STRING" id="71717.A0A4Y7TNE9"/>
<name>A0A4Y7TNE9_COPMI</name>
<feature type="region of interest" description="Disordered" evidence="1">
    <location>
        <begin position="786"/>
        <end position="890"/>
    </location>
</feature>
<dbReference type="EMBL" id="QPFP01000007">
    <property type="protein sequence ID" value="TEB35710.1"/>
    <property type="molecule type" value="Genomic_DNA"/>
</dbReference>
<feature type="region of interest" description="Disordered" evidence="1">
    <location>
        <begin position="225"/>
        <end position="294"/>
    </location>
</feature>
<keyword evidence="3" id="KW-1185">Reference proteome</keyword>
<feature type="region of interest" description="Disordered" evidence="1">
    <location>
        <begin position="330"/>
        <end position="356"/>
    </location>
</feature>
<evidence type="ECO:0000313" key="2">
    <source>
        <dbReference type="EMBL" id="TEB35710.1"/>
    </source>
</evidence>
<organism evidence="2 3">
    <name type="scientific">Coprinellus micaceus</name>
    <name type="common">Glistening ink-cap mushroom</name>
    <name type="synonym">Coprinus micaceus</name>
    <dbReference type="NCBI Taxonomy" id="71717"/>
    <lineage>
        <taxon>Eukaryota</taxon>
        <taxon>Fungi</taxon>
        <taxon>Dikarya</taxon>
        <taxon>Basidiomycota</taxon>
        <taxon>Agaricomycotina</taxon>
        <taxon>Agaricomycetes</taxon>
        <taxon>Agaricomycetidae</taxon>
        <taxon>Agaricales</taxon>
        <taxon>Agaricineae</taxon>
        <taxon>Psathyrellaceae</taxon>
        <taxon>Coprinellus</taxon>
    </lineage>
</organism>
<evidence type="ECO:0000256" key="1">
    <source>
        <dbReference type="SAM" id="MobiDB-lite"/>
    </source>
</evidence>
<comment type="caution">
    <text evidence="2">The sequence shown here is derived from an EMBL/GenBank/DDBJ whole genome shotgun (WGS) entry which is preliminary data.</text>
</comment>
<evidence type="ECO:0000313" key="3">
    <source>
        <dbReference type="Proteomes" id="UP000298030"/>
    </source>
</evidence>
<reference evidence="2 3" key="1">
    <citation type="journal article" date="2019" name="Nat. Ecol. Evol.">
        <title>Megaphylogeny resolves global patterns of mushroom evolution.</title>
        <authorList>
            <person name="Varga T."/>
            <person name="Krizsan K."/>
            <person name="Foldi C."/>
            <person name="Dima B."/>
            <person name="Sanchez-Garcia M."/>
            <person name="Sanchez-Ramirez S."/>
            <person name="Szollosi G.J."/>
            <person name="Szarkandi J.G."/>
            <person name="Papp V."/>
            <person name="Albert L."/>
            <person name="Andreopoulos W."/>
            <person name="Angelini C."/>
            <person name="Antonin V."/>
            <person name="Barry K.W."/>
            <person name="Bougher N.L."/>
            <person name="Buchanan P."/>
            <person name="Buyck B."/>
            <person name="Bense V."/>
            <person name="Catcheside P."/>
            <person name="Chovatia M."/>
            <person name="Cooper J."/>
            <person name="Damon W."/>
            <person name="Desjardin D."/>
            <person name="Finy P."/>
            <person name="Geml J."/>
            <person name="Haridas S."/>
            <person name="Hughes K."/>
            <person name="Justo A."/>
            <person name="Karasinski D."/>
            <person name="Kautmanova I."/>
            <person name="Kiss B."/>
            <person name="Kocsube S."/>
            <person name="Kotiranta H."/>
            <person name="LaButti K.M."/>
            <person name="Lechner B.E."/>
            <person name="Liimatainen K."/>
            <person name="Lipzen A."/>
            <person name="Lukacs Z."/>
            <person name="Mihaltcheva S."/>
            <person name="Morgado L.N."/>
            <person name="Niskanen T."/>
            <person name="Noordeloos M.E."/>
            <person name="Ohm R.A."/>
            <person name="Ortiz-Santana B."/>
            <person name="Ovrebo C."/>
            <person name="Racz N."/>
            <person name="Riley R."/>
            <person name="Savchenko A."/>
            <person name="Shiryaev A."/>
            <person name="Soop K."/>
            <person name="Spirin V."/>
            <person name="Szebenyi C."/>
            <person name="Tomsovsky M."/>
            <person name="Tulloss R.E."/>
            <person name="Uehling J."/>
            <person name="Grigoriev I.V."/>
            <person name="Vagvolgyi C."/>
            <person name="Papp T."/>
            <person name="Martin F.M."/>
            <person name="Miettinen O."/>
            <person name="Hibbett D.S."/>
            <person name="Nagy L.G."/>
        </authorList>
    </citation>
    <scope>NUCLEOTIDE SEQUENCE [LARGE SCALE GENOMIC DNA]</scope>
    <source>
        <strain evidence="2 3">FP101781</strain>
    </source>
</reference>
<dbReference type="OrthoDB" id="3269353at2759"/>
<feature type="compositionally biased region" description="Low complexity" evidence="1">
    <location>
        <begin position="1302"/>
        <end position="1312"/>
    </location>
</feature>
<feature type="region of interest" description="Disordered" evidence="1">
    <location>
        <begin position="1"/>
        <end position="20"/>
    </location>
</feature>